<proteinExistence type="predicted"/>
<dbReference type="PROSITE" id="PS00430">
    <property type="entry name" value="TONB_DEPENDENT_REC_1"/>
    <property type="match status" value="1"/>
</dbReference>
<organism evidence="2 3">
    <name type="scientific">Nematocida displodere</name>
    <dbReference type="NCBI Taxonomy" id="1805483"/>
    <lineage>
        <taxon>Eukaryota</taxon>
        <taxon>Fungi</taxon>
        <taxon>Fungi incertae sedis</taxon>
        <taxon>Microsporidia</taxon>
        <taxon>Nematocida</taxon>
    </lineage>
</organism>
<gene>
    <name evidence="2" type="ORF">NEDG_00296</name>
</gene>
<evidence type="ECO:0000313" key="3">
    <source>
        <dbReference type="Proteomes" id="UP000185944"/>
    </source>
</evidence>
<dbReference type="AlphaFoldDB" id="A0A177EK34"/>
<dbReference type="VEuPathDB" id="MicrosporidiaDB:NEDG_00296"/>
<keyword evidence="1" id="KW-1133">Transmembrane helix</keyword>
<reference evidence="2 3" key="1">
    <citation type="submission" date="2016-02" db="EMBL/GenBank/DDBJ databases">
        <title>Discovery of a natural microsporidian pathogen with a broad tissue tropism in Caenorhabditis elegans.</title>
        <authorList>
            <person name="Luallen R.J."/>
            <person name="Reinke A.W."/>
            <person name="Tong L."/>
            <person name="Botts M.R."/>
            <person name="Felix M.-A."/>
            <person name="Troemel E.R."/>
        </authorList>
    </citation>
    <scope>NUCLEOTIDE SEQUENCE [LARGE SCALE GENOMIC DNA]</scope>
    <source>
        <strain evidence="2 3">JUm2807</strain>
    </source>
</reference>
<dbReference type="InterPro" id="IPR010916">
    <property type="entry name" value="TonB_box_CS"/>
</dbReference>
<keyword evidence="1" id="KW-0472">Membrane</keyword>
<dbReference type="Proteomes" id="UP000185944">
    <property type="component" value="Unassembled WGS sequence"/>
</dbReference>
<dbReference type="RefSeq" id="XP_067545422.1">
    <property type="nucleotide sequence ID" value="XM_067687714.1"/>
</dbReference>
<comment type="caution">
    <text evidence="2">The sequence shown here is derived from an EMBL/GenBank/DDBJ whole genome shotgun (WGS) entry which is preliminary data.</text>
</comment>
<protein>
    <submittedName>
        <fullName evidence="2">Uncharacterized protein</fullName>
    </submittedName>
</protein>
<evidence type="ECO:0000256" key="1">
    <source>
        <dbReference type="SAM" id="Phobius"/>
    </source>
</evidence>
<name>A0A177EK34_9MICR</name>
<keyword evidence="1" id="KW-0812">Transmembrane</keyword>
<sequence>MGEIANTSEKKKLFYILGAFLLFLVALIAIGIYIPDDDDTIVVTGEGAAQAAKKKKDGKEKKKKQDLKMPTVDIFQLGGWGAAMSGSNEFLRTPIPPTKVDNLDKHIGVLANVSCKDLTKALIRPVLEGYAIRYMLLQQDYETKLASLNITVSGITEDKPAKNRENAKKIVTWLLTKHSPDNIDLITNLLIKTHNRLVKHNLPTETPTDPALKDAHIKKVKRHELNKNIFDLMSNLLFLLATTPYSATHLGIVAVGAKTLTTCLNDFDRMLGSIYIEDDNIGYVAVGAPKPAPLTPKKMLKLVTLRKSILPANLLQEEQGLCTMTILFLQIVYTITGTIEPCYTNVVEYIRKSTVANLGVFKGKPTDNYPYFKFFFEIPAFFFSPDTNNGYTAYIHKCISNLTGYRWKDQPKPYTVQEQLATSLKKITWLAKVLDAGVGLLLFETHILLSQQIDREAIEGAGRCFMRQCELQLTSTPSYISIPNTMIAMLSFDSDMFRGIDGNKTGSKVIYAHRRPNNNQGKLLTAVPTKTDSKAFVEALTAHQNTFLRVRQGLDGATPGS</sequence>
<dbReference type="EMBL" id="LTDL01000014">
    <property type="protein sequence ID" value="OAG31821.1"/>
    <property type="molecule type" value="Genomic_DNA"/>
</dbReference>
<feature type="transmembrane region" description="Helical" evidence="1">
    <location>
        <begin position="12"/>
        <end position="34"/>
    </location>
</feature>
<evidence type="ECO:0000313" key="2">
    <source>
        <dbReference type="EMBL" id="OAG31821.1"/>
    </source>
</evidence>
<accession>A0A177EK34</accession>
<dbReference type="GeneID" id="93646646"/>
<keyword evidence="3" id="KW-1185">Reference proteome</keyword>